<organism evidence="2 3">
    <name type="scientific">Bacteroides thetaiotaomicron</name>
    <dbReference type="NCBI Taxonomy" id="818"/>
    <lineage>
        <taxon>Bacteria</taxon>
        <taxon>Pseudomonadati</taxon>
        <taxon>Bacteroidota</taxon>
        <taxon>Bacteroidia</taxon>
        <taxon>Bacteroidales</taxon>
        <taxon>Bacteroidaceae</taxon>
        <taxon>Bacteroides</taxon>
    </lineage>
</organism>
<evidence type="ECO:0000313" key="3">
    <source>
        <dbReference type="Proteomes" id="UP000284785"/>
    </source>
</evidence>
<keyword evidence="1" id="KW-0175">Coiled coil</keyword>
<dbReference type="EMBL" id="QSJP01000001">
    <property type="protein sequence ID" value="RHD91619.1"/>
    <property type="molecule type" value="Genomic_DNA"/>
</dbReference>
<accession>A0A414HV04</accession>
<evidence type="ECO:0000313" key="2">
    <source>
        <dbReference type="EMBL" id="RHD91619.1"/>
    </source>
</evidence>
<protein>
    <submittedName>
        <fullName evidence="2">Uncharacterized protein</fullName>
    </submittedName>
</protein>
<proteinExistence type="predicted"/>
<gene>
    <name evidence="2" type="ORF">DW780_01045</name>
</gene>
<dbReference type="Proteomes" id="UP000284785">
    <property type="component" value="Unassembled WGS sequence"/>
</dbReference>
<name>A0A414HV04_BACT4</name>
<evidence type="ECO:0000256" key="1">
    <source>
        <dbReference type="SAM" id="Coils"/>
    </source>
</evidence>
<feature type="coiled-coil region" evidence="1">
    <location>
        <begin position="10"/>
        <end position="37"/>
    </location>
</feature>
<sequence length="113" mass="13150">MDKSYFETRKTEIQSEIDSWKQELKDLEDEYISSNQKFPIGSKVCITTPAHTGMVLSTREKVTFPEAKRYSYVTGYEIRCKEVVPILMKAKKDGTISKIRDYITFERVIVELA</sequence>
<dbReference type="AlphaFoldDB" id="A0A414HV04"/>
<dbReference type="RefSeq" id="WP_118214323.1">
    <property type="nucleotide sequence ID" value="NZ_JBLHAR010000004.1"/>
</dbReference>
<comment type="caution">
    <text evidence="2">The sequence shown here is derived from an EMBL/GenBank/DDBJ whole genome shotgun (WGS) entry which is preliminary data.</text>
</comment>
<reference evidence="2 3" key="1">
    <citation type="submission" date="2018-08" db="EMBL/GenBank/DDBJ databases">
        <title>A genome reference for cultivated species of the human gut microbiota.</title>
        <authorList>
            <person name="Zou Y."/>
            <person name="Xue W."/>
            <person name="Luo G."/>
        </authorList>
    </citation>
    <scope>NUCLEOTIDE SEQUENCE [LARGE SCALE GENOMIC DNA]</scope>
    <source>
        <strain evidence="2 3">AM30-26</strain>
    </source>
</reference>